<evidence type="ECO:0000256" key="7">
    <source>
        <dbReference type="SAM" id="MobiDB-lite"/>
    </source>
</evidence>
<keyword evidence="5 8" id="KW-1133">Transmembrane helix</keyword>
<feature type="transmembrane region" description="Helical" evidence="8">
    <location>
        <begin position="381"/>
        <end position="404"/>
    </location>
</feature>
<dbReference type="EMBL" id="CAJNNW010002900">
    <property type="protein sequence ID" value="CAE8644795.1"/>
    <property type="molecule type" value="Genomic_DNA"/>
</dbReference>
<keyword evidence="4 8" id="KW-0812">Transmembrane</keyword>
<evidence type="ECO:0000313" key="11">
    <source>
        <dbReference type="Proteomes" id="UP000626109"/>
    </source>
</evidence>
<protein>
    <recommendedName>
        <fullName evidence="9">Major facilitator superfamily (MFS) profile domain-containing protein</fullName>
    </recommendedName>
</protein>
<feature type="transmembrane region" description="Helical" evidence="8">
    <location>
        <begin position="355"/>
        <end position="374"/>
    </location>
</feature>
<evidence type="ECO:0000259" key="9">
    <source>
        <dbReference type="PROSITE" id="PS50850"/>
    </source>
</evidence>
<feature type="domain" description="Major facilitator superfamily (MFS) profile" evidence="9">
    <location>
        <begin position="88"/>
        <end position="410"/>
    </location>
</feature>
<dbReference type="SUPFAM" id="SSF103473">
    <property type="entry name" value="MFS general substrate transporter"/>
    <property type="match status" value="1"/>
</dbReference>
<keyword evidence="3" id="KW-1003">Cell membrane</keyword>
<evidence type="ECO:0000256" key="5">
    <source>
        <dbReference type="ARBA" id="ARBA00022989"/>
    </source>
</evidence>
<reference evidence="10" key="1">
    <citation type="submission" date="2021-02" db="EMBL/GenBank/DDBJ databases">
        <authorList>
            <person name="Dougan E. K."/>
            <person name="Rhodes N."/>
            <person name="Thang M."/>
            <person name="Chan C."/>
        </authorList>
    </citation>
    <scope>NUCLEOTIDE SEQUENCE</scope>
</reference>
<dbReference type="PROSITE" id="PS00216">
    <property type="entry name" value="SUGAR_TRANSPORT_1"/>
    <property type="match status" value="1"/>
</dbReference>
<dbReference type="GO" id="GO:0022857">
    <property type="term" value="F:transmembrane transporter activity"/>
    <property type="evidence" value="ECO:0007669"/>
    <property type="project" value="InterPro"/>
</dbReference>
<feature type="non-terminal residue" evidence="10">
    <location>
        <position position="410"/>
    </location>
</feature>
<feature type="compositionally biased region" description="Low complexity" evidence="7">
    <location>
        <begin position="27"/>
        <end position="36"/>
    </location>
</feature>
<comment type="caution">
    <text evidence="10">The sequence shown here is derived from an EMBL/GenBank/DDBJ whole genome shotgun (WGS) entry which is preliminary data.</text>
</comment>
<feature type="compositionally biased region" description="Polar residues" evidence="7">
    <location>
        <begin position="37"/>
        <end position="46"/>
    </location>
</feature>
<keyword evidence="6 8" id="KW-0472">Membrane</keyword>
<feature type="transmembrane region" description="Helical" evidence="8">
    <location>
        <begin position="159"/>
        <end position="181"/>
    </location>
</feature>
<evidence type="ECO:0000256" key="6">
    <source>
        <dbReference type="ARBA" id="ARBA00023136"/>
    </source>
</evidence>
<dbReference type="InterPro" id="IPR005829">
    <property type="entry name" value="Sugar_transporter_CS"/>
</dbReference>
<feature type="transmembrane region" description="Helical" evidence="8">
    <location>
        <begin position="245"/>
        <end position="263"/>
    </location>
</feature>
<evidence type="ECO:0000256" key="3">
    <source>
        <dbReference type="ARBA" id="ARBA00022475"/>
    </source>
</evidence>
<evidence type="ECO:0000256" key="1">
    <source>
        <dbReference type="ARBA" id="ARBA00004651"/>
    </source>
</evidence>
<feature type="region of interest" description="Disordered" evidence="7">
    <location>
        <begin position="24"/>
        <end position="46"/>
    </location>
</feature>
<feature type="transmembrane region" description="Helical" evidence="8">
    <location>
        <begin position="89"/>
        <end position="110"/>
    </location>
</feature>
<dbReference type="Pfam" id="PF07690">
    <property type="entry name" value="MFS_1"/>
    <property type="match status" value="1"/>
</dbReference>
<comment type="subcellular location">
    <subcellularLocation>
        <location evidence="1">Cell membrane</location>
        <topology evidence="1">Multi-pass membrane protein</topology>
    </subcellularLocation>
</comment>
<evidence type="ECO:0000313" key="10">
    <source>
        <dbReference type="EMBL" id="CAE8644795.1"/>
    </source>
</evidence>
<evidence type="ECO:0000256" key="4">
    <source>
        <dbReference type="ARBA" id="ARBA00022692"/>
    </source>
</evidence>
<sequence>IAAHCSGSLTCGYLAPGAWIHHRGPLQQRQQQQQQQGFLGSTGSASSRGSLPLFAQLPGQTGSTTCGRRIRIRRQAASGETNTNRDRDLLVVLLSQFPLFVGVGALFPILPLYGQQFGLTASSVGLILSAPSIAKLALNFPMGQLADSAGRRILMVGGMLVLALGDLGTGLATALPALLAARLVTGAGLSVSDAGFSAWVADVTQETPGQRASFLGLQSAMISSAFVIGPTLGGMAVDQFGMSSIFFAVGAGAVVCAAGYSTLPETRSTVEIEEVSRQSFLELLESDGQQALAGVSAAFYTGAACKLSVIPAVAAKAFGAAPTEVGQLFSALAAVAILGTLAGGRLADAVGPRTVIVASGAICTLAYAGAAFAVHEQARDAFYGCLSLWALAAAVKSPALQAFAMEVAPE</sequence>
<organism evidence="10 11">
    <name type="scientific">Polarella glacialis</name>
    <name type="common">Dinoflagellate</name>
    <dbReference type="NCBI Taxonomy" id="89957"/>
    <lineage>
        <taxon>Eukaryota</taxon>
        <taxon>Sar</taxon>
        <taxon>Alveolata</taxon>
        <taxon>Dinophyceae</taxon>
        <taxon>Suessiales</taxon>
        <taxon>Suessiaceae</taxon>
        <taxon>Polarella</taxon>
    </lineage>
</organism>
<feature type="transmembrane region" description="Helical" evidence="8">
    <location>
        <begin position="212"/>
        <end position="233"/>
    </location>
</feature>
<dbReference type="AlphaFoldDB" id="A0A813I4W8"/>
<evidence type="ECO:0000256" key="2">
    <source>
        <dbReference type="ARBA" id="ARBA00022448"/>
    </source>
</evidence>
<dbReference type="PROSITE" id="PS50850">
    <property type="entry name" value="MFS"/>
    <property type="match status" value="1"/>
</dbReference>
<feature type="transmembrane region" description="Helical" evidence="8">
    <location>
        <begin position="116"/>
        <end position="138"/>
    </location>
</feature>
<accession>A0A813I4W8</accession>
<dbReference type="PANTHER" id="PTHR23517">
    <property type="entry name" value="RESISTANCE PROTEIN MDTM, PUTATIVE-RELATED-RELATED"/>
    <property type="match status" value="1"/>
</dbReference>
<gene>
    <name evidence="10" type="ORF">PGLA2088_LOCUS3364</name>
</gene>
<dbReference type="Proteomes" id="UP000626109">
    <property type="component" value="Unassembled WGS sequence"/>
</dbReference>
<dbReference type="Gene3D" id="1.20.1250.20">
    <property type="entry name" value="MFS general substrate transporter like domains"/>
    <property type="match status" value="2"/>
</dbReference>
<feature type="transmembrane region" description="Helical" evidence="8">
    <location>
        <begin position="325"/>
        <end position="343"/>
    </location>
</feature>
<evidence type="ECO:0000256" key="8">
    <source>
        <dbReference type="SAM" id="Phobius"/>
    </source>
</evidence>
<feature type="non-terminal residue" evidence="10">
    <location>
        <position position="1"/>
    </location>
</feature>
<dbReference type="InterPro" id="IPR020846">
    <property type="entry name" value="MFS_dom"/>
</dbReference>
<proteinExistence type="predicted"/>
<dbReference type="InterPro" id="IPR050171">
    <property type="entry name" value="MFS_Transporters"/>
</dbReference>
<dbReference type="InterPro" id="IPR036259">
    <property type="entry name" value="MFS_trans_sf"/>
</dbReference>
<dbReference type="GO" id="GO:0005886">
    <property type="term" value="C:plasma membrane"/>
    <property type="evidence" value="ECO:0007669"/>
    <property type="project" value="UniProtKB-SubCell"/>
</dbReference>
<name>A0A813I4W8_POLGL</name>
<keyword evidence="2" id="KW-0813">Transport</keyword>
<dbReference type="InterPro" id="IPR011701">
    <property type="entry name" value="MFS"/>
</dbReference>